<protein>
    <submittedName>
        <fullName evidence="2">Uncharacterized protein</fullName>
    </submittedName>
</protein>
<dbReference type="EMBL" id="JAFNEN010000095">
    <property type="protein sequence ID" value="KAG8194983.1"/>
    <property type="molecule type" value="Genomic_DNA"/>
</dbReference>
<organism evidence="2 3">
    <name type="scientific">Oedothorax gibbosus</name>
    <dbReference type="NCBI Taxonomy" id="931172"/>
    <lineage>
        <taxon>Eukaryota</taxon>
        <taxon>Metazoa</taxon>
        <taxon>Ecdysozoa</taxon>
        <taxon>Arthropoda</taxon>
        <taxon>Chelicerata</taxon>
        <taxon>Arachnida</taxon>
        <taxon>Araneae</taxon>
        <taxon>Araneomorphae</taxon>
        <taxon>Entelegynae</taxon>
        <taxon>Araneoidea</taxon>
        <taxon>Linyphiidae</taxon>
        <taxon>Erigoninae</taxon>
        <taxon>Oedothorax</taxon>
    </lineage>
</organism>
<dbReference type="AlphaFoldDB" id="A0AAV6VG35"/>
<keyword evidence="3" id="KW-1185">Reference proteome</keyword>
<evidence type="ECO:0000313" key="3">
    <source>
        <dbReference type="Proteomes" id="UP000827092"/>
    </source>
</evidence>
<dbReference type="Proteomes" id="UP000827092">
    <property type="component" value="Unassembled WGS sequence"/>
</dbReference>
<comment type="caution">
    <text evidence="2">The sequence shown here is derived from an EMBL/GenBank/DDBJ whole genome shotgun (WGS) entry which is preliminary data.</text>
</comment>
<reference evidence="2 3" key="1">
    <citation type="journal article" date="2022" name="Nat. Ecol. Evol.">
        <title>A masculinizing supergene underlies an exaggerated male reproductive morph in a spider.</title>
        <authorList>
            <person name="Hendrickx F."/>
            <person name="De Corte Z."/>
            <person name="Sonet G."/>
            <person name="Van Belleghem S.M."/>
            <person name="Kostlbacher S."/>
            <person name="Vangestel C."/>
        </authorList>
    </citation>
    <scope>NUCLEOTIDE SEQUENCE [LARGE SCALE GENOMIC DNA]</scope>
    <source>
        <strain evidence="2">W744_W776</strain>
    </source>
</reference>
<evidence type="ECO:0000256" key="1">
    <source>
        <dbReference type="SAM" id="MobiDB-lite"/>
    </source>
</evidence>
<gene>
    <name evidence="2" type="ORF">JTE90_008161</name>
</gene>
<proteinExistence type="predicted"/>
<name>A0AAV6VG35_9ARAC</name>
<feature type="region of interest" description="Disordered" evidence="1">
    <location>
        <begin position="1"/>
        <end position="70"/>
    </location>
</feature>
<evidence type="ECO:0000313" key="2">
    <source>
        <dbReference type="EMBL" id="KAG8194983.1"/>
    </source>
</evidence>
<sequence>MGTQELHVRKARPLDPVYPDGGIARQSVRERRIRQKNKDPGNREIYYSGREKEKMQGQVEYSHGSFLNIS</sequence>
<accession>A0AAV6VG35</accession>